<protein>
    <recommendedName>
        <fullName evidence="5">Probable membrane transporter protein</fullName>
    </recommendedName>
</protein>
<keyword evidence="5" id="KW-1003">Cell membrane</keyword>
<dbReference type="Pfam" id="PF01925">
    <property type="entry name" value="TauE"/>
    <property type="match status" value="1"/>
</dbReference>
<comment type="similarity">
    <text evidence="5">Belongs to the 4-toluene sulfonate uptake permease (TSUP) (TC 2.A.102) family.</text>
</comment>
<dbReference type="RefSeq" id="WP_202996174.1">
    <property type="nucleotide sequence ID" value="NZ_JAENHO010000011.1"/>
</dbReference>
<reference evidence="6 7" key="1">
    <citation type="submission" date="2021-01" db="EMBL/GenBank/DDBJ databases">
        <title>Actinoplanes sp. nov. LDG1-01 isolated from lichen.</title>
        <authorList>
            <person name="Saeng-In P."/>
            <person name="Phongsopitanun W."/>
            <person name="Kanchanasin P."/>
            <person name="Yuki M."/>
            <person name="Kudo T."/>
            <person name="Ohkuma M."/>
            <person name="Tanasupawat S."/>
        </authorList>
    </citation>
    <scope>NUCLEOTIDE SEQUENCE [LARGE SCALE GENOMIC DNA]</scope>
    <source>
        <strain evidence="6 7">LDG1-01</strain>
    </source>
</reference>
<organism evidence="6 7">
    <name type="scientific">Paractinoplanes lichenicola</name>
    <dbReference type="NCBI Taxonomy" id="2802976"/>
    <lineage>
        <taxon>Bacteria</taxon>
        <taxon>Bacillati</taxon>
        <taxon>Actinomycetota</taxon>
        <taxon>Actinomycetes</taxon>
        <taxon>Micromonosporales</taxon>
        <taxon>Micromonosporaceae</taxon>
        <taxon>Paractinoplanes</taxon>
    </lineage>
</organism>
<evidence type="ECO:0000256" key="3">
    <source>
        <dbReference type="ARBA" id="ARBA00022989"/>
    </source>
</evidence>
<evidence type="ECO:0000313" key="6">
    <source>
        <dbReference type="EMBL" id="MBL7259475.1"/>
    </source>
</evidence>
<evidence type="ECO:0000256" key="5">
    <source>
        <dbReference type="RuleBase" id="RU363041"/>
    </source>
</evidence>
<accession>A0ABS1VY99</accession>
<evidence type="ECO:0000256" key="2">
    <source>
        <dbReference type="ARBA" id="ARBA00022692"/>
    </source>
</evidence>
<keyword evidence="7" id="KW-1185">Reference proteome</keyword>
<feature type="transmembrane region" description="Helical" evidence="5">
    <location>
        <begin position="96"/>
        <end position="115"/>
    </location>
</feature>
<name>A0ABS1VY99_9ACTN</name>
<dbReference type="Proteomes" id="UP000598996">
    <property type="component" value="Unassembled WGS sequence"/>
</dbReference>
<feature type="transmembrane region" description="Helical" evidence="5">
    <location>
        <begin position="34"/>
        <end position="59"/>
    </location>
</feature>
<sequence length="242" mass="24243">MLPVADVLAVGAVAIGAVLQRATGLGFALVAAPFLVVILGPFTGVTLANLLSAGLNLIVLATTARALRGRLAAQMIAGAVLALPLGVWVVHVLPGSVLLVGVGLISALSVAWVAVGQSMPWLRRRGGAVASGFASGFFNTTAGTGGPPLAVYKMSTGWDQHSFVPTVQLVGLVSNVLSLASKGWPSLSPPLLLACGGALLAGIGGGHFLAARLPDHTARTWVVMLALAGSLIAVGKGVAALW</sequence>
<keyword evidence="4 5" id="KW-0472">Membrane</keyword>
<keyword evidence="2 5" id="KW-0812">Transmembrane</keyword>
<dbReference type="InterPro" id="IPR002781">
    <property type="entry name" value="TM_pro_TauE-like"/>
</dbReference>
<evidence type="ECO:0000256" key="1">
    <source>
        <dbReference type="ARBA" id="ARBA00004141"/>
    </source>
</evidence>
<feature type="transmembrane region" description="Helical" evidence="5">
    <location>
        <begin position="187"/>
        <end position="209"/>
    </location>
</feature>
<keyword evidence="3 5" id="KW-1133">Transmembrane helix</keyword>
<comment type="subcellular location">
    <subcellularLocation>
        <location evidence="5">Cell membrane</location>
        <topology evidence="5">Multi-pass membrane protein</topology>
    </subcellularLocation>
    <subcellularLocation>
        <location evidence="1">Membrane</location>
        <topology evidence="1">Multi-pass membrane protein</topology>
    </subcellularLocation>
</comment>
<evidence type="ECO:0000313" key="7">
    <source>
        <dbReference type="Proteomes" id="UP000598996"/>
    </source>
</evidence>
<evidence type="ECO:0000256" key="4">
    <source>
        <dbReference type="ARBA" id="ARBA00023136"/>
    </source>
</evidence>
<dbReference type="EMBL" id="JAENHO010000011">
    <property type="protein sequence ID" value="MBL7259475.1"/>
    <property type="molecule type" value="Genomic_DNA"/>
</dbReference>
<feature type="transmembrane region" description="Helical" evidence="5">
    <location>
        <begin position="221"/>
        <end position="241"/>
    </location>
</feature>
<gene>
    <name evidence="6" type="ORF">JKJ07_34680</name>
</gene>
<proteinExistence type="inferred from homology"/>
<feature type="transmembrane region" description="Helical" evidence="5">
    <location>
        <begin position="71"/>
        <end position="90"/>
    </location>
</feature>
<comment type="caution">
    <text evidence="6">The sequence shown here is derived from an EMBL/GenBank/DDBJ whole genome shotgun (WGS) entry which is preliminary data.</text>
</comment>